<dbReference type="STRING" id="235205.BAZSYMB_SCAFFOLD00001_54"/>
<dbReference type="InterPro" id="IPR032678">
    <property type="entry name" value="tRNA-synt_1_cat_dom"/>
</dbReference>
<keyword evidence="11 13" id="KW-0030">Aminoacyl-tRNA synthetase</keyword>
<evidence type="ECO:0000256" key="7">
    <source>
        <dbReference type="ARBA" id="ARBA00022723"/>
    </source>
</evidence>
<dbReference type="SUPFAM" id="SSF47323">
    <property type="entry name" value="Anticodon-binding domain of a subclass of class I aminoacyl-tRNA synthetases"/>
    <property type="match status" value="1"/>
</dbReference>
<organism evidence="13 14">
    <name type="scientific">Bathymodiolus azoricus thioautotrophic gill symbiont</name>
    <dbReference type="NCBI Taxonomy" id="235205"/>
    <lineage>
        <taxon>Bacteria</taxon>
        <taxon>Pseudomonadati</taxon>
        <taxon>Pseudomonadota</taxon>
        <taxon>Gammaproteobacteria</taxon>
        <taxon>sulfur-oxidizing symbionts</taxon>
    </lineage>
</organism>
<evidence type="ECO:0000256" key="5">
    <source>
        <dbReference type="ARBA" id="ARBA00014738"/>
    </source>
</evidence>
<dbReference type="GO" id="GO:0005524">
    <property type="term" value="F:ATP binding"/>
    <property type="evidence" value="ECO:0007669"/>
    <property type="project" value="UniProtKB-KW"/>
</dbReference>
<dbReference type="Gene3D" id="1.20.120.1910">
    <property type="entry name" value="Cysteine-tRNA ligase, C-terminal anti-codon recognition domain"/>
    <property type="match status" value="1"/>
</dbReference>
<protein>
    <recommendedName>
        <fullName evidence="5">Cysteine--tRNA ligase</fullName>
    </recommendedName>
</protein>
<comment type="similarity">
    <text evidence="3">Belongs to the class-I aminoacyl-tRNA synthetase family.</text>
</comment>
<feature type="domain" description="Cysteinyl-tRNA synthetase class Ia DALR" evidence="12">
    <location>
        <begin position="118"/>
        <end position="179"/>
    </location>
</feature>
<evidence type="ECO:0000256" key="6">
    <source>
        <dbReference type="ARBA" id="ARBA00022598"/>
    </source>
</evidence>
<dbReference type="PANTHER" id="PTHR10890:SF3">
    <property type="entry name" value="CYSTEINE--TRNA LIGASE, CYTOPLASMIC"/>
    <property type="match status" value="1"/>
</dbReference>
<comment type="subcellular location">
    <subcellularLocation>
        <location evidence="2">Cytoplasm</location>
    </subcellularLocation>
</comment>
<keyword evidence="8" id="KW-0547">Nucleotide-binding</keyword>
<dbReference type="PANTHER" id="PTHR10890">
    <property type="entry name" value="CYSTEINYL-TRNA SYNTHETASE"/>
    <property type="match status" value="1"/>
</dbReference>
<dbReference type="AlphaFoldDB" id="A0A1H6KMG8"/>
<evidence type="ECO:0000313" key="14">
    <source>
        <dbReference type="Proteomes" id="UP000198559"/>
    </source>
</evidence>
<keyword evidence="9" id="KW-0862">Zinc</keyword>
<keyword evidence="10" id="KW-0067">ATP-binding</keyword>
<reference evidence="14" key="1">
    <citation type="submission" date="2016-06" db="EMBL/GenBank/DDBJ databases">
        <authorList>
            <person name="Petersen J."/>
            <person name="Sayavedra L."/>
        </authorList>
    </citation>
    <scope>NUCLEOTIDE SEQUENCE [LARGE SCALE GENOMIC DNA]</scope>
    <source>
        <strain evidence="14">BazSymB</strain>
    </source>
</reference>
<evidence type="ECO:0000256" key="9">
    <source>
        <dbReference type="ARBA" id="ARBA00022833"/>
    </source>
</evidence>
<dbReference type="InterPro" id="IPR014729">
    <property type="entry name" value="Rossmann-like_a/b/a_fold"/>
</dbReference>
<proteinExistence type="inferred from homology"/>
<dbReference type="Gene3D" id="3.40.50.620">
    <property type="entry name" value="HUPs"/>
    <property type="match status" value="1"/>
</dbReference>
<dbReference type="InterPro" id="IPR024909">
    <property type="entry name" value="Cys-tRNA/MSH_ligase"/>
</dbReference>
<sequence length="244" mass="27628">MDLAFPHHENEIAQSEGANDCTFVNTWMHVGFVNINNEKMSKSLNNFFTIRGVLENYDGETLRYFIMSSHYRSPLNFSDENLDNAKASLTRLYTATRGLSASEVATEEVSQRFDYEARFTAALDDDFNTPIALSILFELAKVVNAKREKDSDQANALGQLLKKLGGYIGILQMDADTFLKHTPQGNTEKRGVDLSDTQIDAKIEKRNEARNNKDFNLSDQIRDELAELGIILEDNKNGTNWRCN</sequence>
<accession>A0A1H6KMG8</accession>
<dbReference type="GO" id="GO:0004817">
    <property type="term" value="F:cysteine-tRNA ligase activity"/>
    <property type="evidence" value="ECO:0007669"/>
    <property type="project" value="InterPro"/>
</dbReference>
<dbReference type="InterPro" id="IPR015273">
    <property type="entry name" value="Cys-tRNA-synt_Ia_DALR"/>
</dbReference>
<evidence type="ECO:0000256" key="10">
    <source>
        <dbReference type="ARBA" id="ARBA00022840"/>
    </source>
</evidence>
<evidence type="ECO:0000256" key="1">
    <source>
        <dbReference type="ARBA" id="ARBA00001947"/>
    </source>
</evidence>
<keyword evidence="6" id="KW-0436">Ligase</keyword>
<keyword evidence="7" id="KW-0479">Metal-binding</keyword>
<dbReference type="EMBL" id="CVUD02000116">
    <property type="protein sequence ID" value="SEH74619.1"/>
    <property type="molecule type" value="Genomic_DNA"/>
</dbReference>
<dbReference type="Proteomes" id="UP000198559">
    <property type="component" value="Unassembled WGS sequence"/>
</dbReference>
<dbReference type="Pfam" id="PF01406">
    <property type="entry name" value="tRNA-synt_1e"/>
    <property type="match status" value="1"/>
</dbReference>
<dbReference type="GO" id="GO:0005829">
    <property type="term" value="C:cytosol"/>
    <property type="evidence" value="ECO:0007669"/>
    <property type="project" value="TreeGrafter"/>
</dbReference>
<dbReference type="CDD" id="cd07963">
    <property type="entry name" value="Anticodon_Ia_Cys"/>
    <property type="match status" value="1"/>
</dbReference>
<dbReference type="Pfam" id="PF23493">
    <property type="entry name" value="CysS_C"/>
    <property type="match status" value="1"/>
</dbReference>
<dbReference type="SUPFAM" id="SSF52374">
    <property type="entry name" value="Nucleotidylyl transferase"/>
    <property type="match status" value="1"/>
</dbReference>
<dbReference type="GO" id="GO:0046872">
    <property type="term" value="F:metal ion binding"/>
    <property type="evidence" value="ECO:0007669"/>
    <property type="project" value="UniProtKB-KW"/>
</dbReference>
<evidence type="ECO:0000313" key="13">
    <source>
        <dbReference type="EMBL" id="SEH74619.1"/>
    </source>
</evidence>
<comment type="subunit">
    <text evidence="4">Monomer.</text>
</comment>
<dbReference type="InterPro" id="IPR056411">
    <property type="entry name" value="CysS_C"/>
</dbReference>
<evidence type="ECO:0000256" key="11">
    <source>
        <dbReference type="ARBA" id="ARBA00023146"/>
    </source>
</evidence>
<dbReference type="SMART" id="SM00840">
    <property type="entry name" value="DALR_2"/>
    <property type="match status" value="1"/>
</dbReference>
<evidence type="ECO:0000256" key="2">
    <source>
        <dbReference type="ARBA" id="ARBA00004496"/>
    </source>
</evidence>
<evidence type="ECO:0000256" key="8">
    <source>
        <dbReference type="ARBA" id="ARBA00022741"/>
    </source>
</evidence>
<gene>
    <name evidence="13" type="ORF">BAZSYMB_SCAFFOLD00001_54</name>
</gene>
<dbReference type="InterPro" id="IPR009080">
    <property type="entry name" value="tRNAsynth_Ia_anticodon-bd"/>
</dbReference>
<evidence type="ECO:0000259" key="12">
    <source>
        <dbReference type="SMART" id="SM00840"/>
    </source>
</evidence>
<evidence type="ECO:0000256" key="4">
    <source>
        <dbReference type="ARBA" id="ARBA00011245"/>
    </source>
</evidence>
<dbReference type="Pfam" id="PF09190">
    <property type="entry name" value="DALR_2"/>
    <property type="match status" value="1"/>
</dbReference>
<name>A0A1H6KMG8_9GAMM</name>
<dbReference type="GO" id="GO:0006423">
    <property type="term" value="P:cysteinyl-tRNA aminoacylation"/>
    <property type="evidence" value="ECO:0007669"/>
    <property type="project" value="InterPro"/>
</dbReference>
<comment type="cofactor">
    <cofactor evidence="1">
        <name>Zn(2+)</name>
        <dbReference type="ChEBI" id="CHEBI:29105"/>
    </cofactor>
</comment>
<evidence type="ECO:0000256" key="3">
    <source>
        <dbReference type="ARBA" id="ARBA00005594"/>
    </source>
</evidence>